<dbReference type="EMBL" id="JAINUG010000401">
    <property type="protein sequence ID" value="KAJ8372431.1"/>
    <property type="molecule type" value="Genomic_DNA"/>
</dbReference>
<keyword evidence="2" id="KW-1185">Reference proteome</keyword>
<proteinExistence type="predicted"/>
<comment type="caution">
    <text evidence="1">The sequence shown here is derived from an EMBL/GenBank/DDBJ whole genome shotgun (WGS) entry which is preliminary data.</text>
</comment>
<evidence type="ECO:0000313" key="2">
    <source>
        <dbReference type="Proteomes" id="UP001221898"/>
    </source>
</evidence>
<accession>A0AAD7RC73</accession>
<evidence type="ECO:0000313" key="1">
    <source>
        <dbReference type="EMBL" id="KAJ8372431.1"/>
    </source>
</evidence>
<protein>
    <submittedName>
        <fullName evidence="1">Uncharacterized protein</fullName>
    </submittedName>
</protein>
<name>A0AAD7RC73_9TELE</name>
<gene>
    <name evidence="1" type="ORF">AAFF_G00289310</name>
</gene>
<dbReference type="AlphaFoldDB" id="A0AAD7RC73"/>
<sequence length="115" mass="12379">MRAESWRRSCVGVWIRRSPWRNPALCPAQVSATWRSGVCGAGVRVCVWAGWTWVWELHRCGLGRPSPRIPAACRTAPNTAGSPVHAQVFSAQSTPGWPQTGLVSLGRSGASAPMA</sequence>
<organism evidence="1 2">
    <name type="scientific">Aldrovandia affinis</name>
    <dbReference type="NCBI Taxonomy" id="143900"/>
    <lineage>
        <taxon>Eukaryota</taxon>
        <taxon>Metazoa</taxon>
        <taxon>Chordata</taxon>
        <taxon>Craniata</taxon>
        <taxon>Vertebrata</taxon>
        <taxon>Euteleostomi</taxon>
        <taxon>Actinopterygii</taxon>
        <taxon>Neopterygii</taxon>
        <taxon>Teleostei</taxon>
        <taxon>Notacanthiformes</taxon>
        <taxon>Halosauridae</taxon>
        <taxon>Aldrovandia</taxon>
    </lineage>
</organism>
<reference evidence="1" key="1">
    <citation type="journal article" date="2023" name="Science">
        <title>Genome structures resolve the early diversification of teleost fishes.</title>
        <authorList>
            <person name="Parey E."/>
            <person name="Louis A."/>
            <person name="Montfort J."/>
            <person name="Bouchez O."/>
            <person name="Roques C."/>
            <person name="Iampietro C."/>
            <person name="Lluch J."/>
            <person name="Castinel A."/>
            <person name="Donnadieu C."/>
            <person name="Desvignes T."/>
            <person name="Floi Bucao C."/>
            <person name="Jouanno E."/>
            <person name="Wen M."/>
            <person name="Mejri S."/>
            <person name="Dirks R."/>
            <person name="Jansen H."/>
            <person name="Henkel C."/>
            <person name="Chen W.J."/>
            <person name="Zahm M."/>
            <person name="Cabau C."/>
            <person name="Klopp C."/>
            <person name="Thompson A.W."/>
            <person name="Robinson-Rechavi M."/>
            <person name="Braasch I."/>
            <person name="Lecointre G."/>
            <person name="Bobe J."/>
            <person name="Postlethwait J.H."/>
            <person name="Berthelot C."/>
            <person name="Roest Crollius H."/>
            <person name="Guiguen Y."/>
        </authorList>
    </citation>
    <scope>NUCLEOTIDE SEQUENCE</scope>
    <source>
        <strain evidence="1">NC1722</strain>
    </source>
</reference>
<dbReference type="Proteomes" id="UP001221898">
    <property type="component" value="Unassembled WGS sequence"/>
</dbReference>